<accession>A0A927CLA1</accession>
<dbReference type="AlphaFoldDB" id="A0A927CLA1"/>
<dbReference type="Proteomes" id="UP000632125">
    <property type="component" value="Unassembled WGS sequence"/>
</dbReference>
<keyword evidence="2" id="KW-1185">Reference proteome</keyword>
<dbReference type="RefSeq" id="WP_190861246.1">
    <property type="nucleotide sequence ID" value="NZ_JACXIY010000014.1"/>
</dbReference>
<organism evidence="1 2">
    <name type="scientific">Paenibacillus arenilitoris</name>
    <dbReference type="NCBI Taxonomy" id="2772299"/>
    <lineage>
        <taxon>Bacteria</taxon>
        <taxon>Bacillati</taxon>
        <taxon>Bacillota</taxon>
        <taxon>Bacilli</taxon>
        <taxon>Bacillales</taxon>
        <taxon>Paenibacillaceae</taxon>
        <taxon>Paenibacillus</taxon>
    </lineage>
</organism>
<comment type="caution">
    <text evidence="1">The sequence shown here is derived from an EMBL/GenBank/DDBJ whole genome shotgun (WGS) entry which is preliminary data.</text>
</comment>
<evidence type="ECO:0000313" key="2">
    <source>
        <dbReference type="Proteomes" id="UP000632125"/>
    </source>
</evidence>
<name>A0A927CLA1_9BACL</name>
<sequence length="84" mass="8707">MPHKGKDKGNNDNGSSRSDHAAMVSLLNQLAIGQVVDRVNIDSGASIVGVKWNGLAGGNANFVAAPAFKISIPVHKIISIELSS</sequence>
<gene>
    <name evidence="1" type="ORF">IDH41_11875</name>
</gene>
<evidence type="ECO:0000313" key="1">
    <source>
        <dbReference type="EMBL" id="MBD2869277.1"/>
    </source>
</evidence>
<reference evidence="1" key="1">
    <citation type="submission" date="2020-09" db="EMBL/GenBank/DDBJ databases">
        <title>A novel bacterium of genus Paenibacillus, isolated from South China Sea.</title>
        <authorList>
            <person name="Huang H."/>
            <person name="Mo K."/>
            <person name="Hu Y."/>
        </authorList>
    </citation>
    <scope>NUCLEOTIDE SEQUENCE</scope>
    <source>
        <strain evidence="1">IB182493</strain>
    </source>
</reference>
<protein>
    <submittedName>
        <fullName evidence="1">Uncharacterized protein</fullName>
    </submittedName>
</protein>
<proteinExistence type="predicted"/>
<dbReference type="EMBL" id="JACXIY010000014">
    <property type="protein sequence ID" value="MBD2869277.1"/>
    <property type="molecule type" value="Genomic_DNA"/>
</dbReference>